<name>A0A0D9Y7S4_9ORYZ</name>
<dbReference type="Proteomes" id="UP000026961">
    <property type="component" value="Chromosome 1"/>
</dbReference>
<keyword evidence="3" id="KW-1185">Reference proteome</keyword>
<proteinExistence type="predicted"/>
<dbReference type="InterPro" id="IPR026960">
    <property type="entry name" value="RVT-Znf"/>
</dbReference>
<reference evidence="2" key="2">
    <citation type="submission" date="2015-04" db="UniProtKB">
        <authorList>
            <consortium name="EnsemblPlants"/>
        </authorList>
    </citation>
    <scope>IDENTIFICATION</scope>
</reference>
<dbReference type="EnsemblPlants" id="OGLUM01G15610.1">
    <property type="protein sequence ID" value="OGLUM01G15610.1"/>
    <property type="gene ID" value="OGLUM01G15610"/>
</dbReference>
<reference evidence="2" key="3">
    <citation type="submission" date="2018-05" db="EMBL/GenBank/DDBJ databases">
        <title>OgluRS3 (Oryza glumaepatula Reference Sequence Version 3).</title>
        <authorList>
            <person name="Zhang J."/>
            <person name="Kudrna D."/>
            <person name="Lee S."/>
            <person name="Talag J."/>
            <person name="Welchert J."/>
            <person name="Wing R.A."/>
        </authorList>
    </citation>
    <scope>NUCLEOTIDE SEQUENCE [LARGE SCALE GENOMIC DNA]</scope>
</reference>
<dbReference type="Pfam" id="PF13966">
    <property type="entry name" value="zf-RVT"/>
    <property type="match status" value="1"/>
</dbReference>
<sequence>MEHPVVAPMDRVRWGIRHRPPTTGLTASAVAMACRLAVCSASALVPLRHRLLPLVCAARRDPRHRDHIALSAPRSHRPATRAGAGAAVAGESAVWGRAPPNADAVGAIGEVGGDAKEDIVGEILPPPNSPCPCCRLRSLPCTRLHRSSPSPVITAPATKREKANSAYRMQFVGCIQDNRSDFFWKAKVENKCKFFCWLMIHRKILTADKLQLRGWDNSHICPLCGVEPETATHLLMECAFAK</sequence>
<evidence type="ECO:0000313" key="2">
    <source>
        <dbReference type="EnsemblPlants" id="OGLUM01G15610.1"/>
    </source>
</evidence>
<evidence type="ECO:0000259" key="1">
    <source>
        <dbReference type="Pfam" id="PF13966"/>
    </source>
</evidence>
<reference evidence="2" key="1">
    <citation type="submission" date="2013-08" db="EMBL/GenBank/DDBJ databases">
        <title>Oryza genome evolution.</title>
        <authorList>
            <person name="Wing R.A."/>
            <person name="Panaud O."/>
            <person name="Oliveira A.C."/>
        </authorList>
    </citation>
    <scope>NUCLEOTIDE SEQUENCE</scope>
</reference>
<accession>A0A0D9Y7S4</accession>
<evidence type="ECO:0000313" key="3">
    <source>
        <dbReference type="Proteomes" id="UP000026961"/>
    </source>
</evidence>
<feature type="domain" description="Reverse transcriptase zinc-binding" evidence="1">
    <location>
        <begin position="164"/>
        <end position="242"/>
    </location>
</feature>
<dbReference type="AlphaFoldDB" id="A0A0D9Y7S4"/>
<organism evidence="2">
    <name type="scientific">Oryza glumipatula</name>
    <dbReference type="NCBI Taxonomy" id="40148"/>
    <lineage>
        <taxon>Eukaryota</taxon>
        <taxon>Viridiplantae</taxon>
        <taxon>Streptophyta</taxon>
        <taxon>Embryophyta</taxon>
        <taxon>Tracheophyta</taxon>
        <taxon>Spermatophyta</taxon>
        <taxon>Magnoliopsida</taxon>
        <taxon>Liliopsida</taxon>
        <taxon>Poales</taxon>
        <taxon>Poaceae</taxon>
        <taxon>BOP clade</taxon>
        <taxon>Oryzoideae</taxon>
        <taxon>Oryzeae</taxon>
        <taxon>Oryzinae</taxon>
        <taxon>Oryza</taxon>
    </lineage>
</organism>
<dbReference type="HOGENOM" id="CLU_1148749_0_0_1"/>
<dbReference type="Gramene" id="OGLUM01G15610.1">
    <property type="protein sequence ID" value="OGLUM01G15610.1"/>
    <property type="gene ID" value="OGLUM01G15610"/>
</dbReference>
<protein>
    <recommendedName>
        <fullName evidence="1">Reverse transcriptase zinc-binding domain-containing protein</fullName>
    </recommendedName>
</protein>